<dbReference type="Gene3D" id="3.30.1120.10">
    <property type="match status" value="1"/>
</dbReference>
<dbReference type="CDD" id="cd16029">
    <property type="entry name" value="4-S"/>
    <property type="match status" value="1"/>
</dbReference>
<dbReference type="InterPro" id="IPR000917">
    <property type="entry name" value="Sulfatase_N"/>
</dbReference>
<dbReference type="Ensembl" id="ENSCSAVT00000006651.1">
    <property type="protein sequence ID" value="ENSCSAVP00000006568.1"/>
    <property type="gene ID" value="ENSCSAVG00000003934.1"/>
</dbReference>
<feature type="domain" description="Sulfatase N-terminal" evidence="7">
    <location>
        <begin position="2"/>
        <end position="322"/>
    </location>
</feature>
<name>H2YML6_CIOSA</name>
<evidence type="ECO:0000256" key="6">
    <source>
        <dbReference type="ARBA" id="ARBA00023180"/>
    </source>
</evidence>
<dbReference type="PANTHER" id="PTHR10342:SF274">
    <property type="entry name" value="ARYLSULFATASE B"/>
    <property type="match status" value="1"/>
</dbReference>
<keyword evidence="6" id="KW-0325">Glycoprotein</keyword>
<dbReference type="PROSITE" id="PS00523">
    <property type="entry name" value="SULFATASE_1"/>
    <property type="match status" value="1"/>
</dbReference>
<accession>H2YML6</accession>
<reference evidence="8" key="3">
    <citation type="submission" date="2025-09" db="UniProtKB">
        <authorList>
            <consortium name="Ensembl"/>
        </authorList>
    </citation>
    <scope>IDENTIFICATION</scope>
</reference>
<organism evidence="8 9">
    <name type="scientific">Ciona savignyi</name>
    <name type="common">Pacific transparent sea squirt</name>
    <dbReference type="NCBI Taxonomy" id="51511"/>
    <lineage>
        <taxon>Eukaryota</taxon>
        <taxon>Metazoa</taxon>
        <taxon>Chordata</taxon>
        <taxon>Tunicata</taxon>
        <taxon>Ascidiacea</taxon>
        <taxon>Phlebobranchia</taxon>
        <taxon>Cionidae</taxon>
        <taxon>Ciona</taxon>
    </lineage>
</organism>
<dbReference type="OMA" id="HENSKYM"/>
<protein>
    <recommendedName>
        <fullName evidence="7">Sulfatase N-terminal domain-containing protein</fullName>
    </recommendedName>
</protein>
<dbReference type="GO" id="GO:0008484">
    <property type="term" value="F:sulfuric ester hydrolase activity"/>
    <property type="evidence" value="ECO:0007669"/>
    <property type="project" value="InterPro"/>
</dbReference>
<dbReference type="Gene3D" id="3.40.720.10">
    <property type="entry name" value="Alkaline Phosphatase, subunit A"/>
    <property type="match status" value="1"/>
</dbReference>
<keyword evidence="9" id="KW-1185">Reference proteome</keyword>
<dbReference type="PROSITE" id="PS00149">
    <property type="entry name" value="SULFATASE_2"/>
    <property type="match status" value="1"/>
</dbReference>
<evidence type="ECO:0000313" key="9">
    <source>
        <dbReference type="Proteomes" id="UP000007875"/>
    </source>
</evidence>
<reference evidence="8" key="2">
    <citation type="submission" date="2025-08" db="UniProtKB">
        <authorList>
            <consortium name="Ensembl"/>
        </authorList>
    </citation>
    <scope>IDENTIFICATION</scope>
</reference>
<dbReference type="InterPro" id="IPR047115">
    <property type="entry name" value="ARSB"/>
</dbReference>
<dbReference type="Proteomes" id="UP000007875">
    <property type="component" value="Unassembled WGS sequence"/>
</dbReference>
<dbReference type="SUPFAM" id="SSF53649">
    <property type="entry name" value="Alkaline phosphatase-like"/>
    <property type="match status" value="1"/>
</dbReference>
<reference evidence="9" key="1">
    <citation type="submission" date="2003-08" db="EMBL/GenBank/DDBJ databases">
        <authorList>
            <person name="Birren B."/>
            <person name="Nusbaum C."/>
            <person name="Abebe A."/>
            <person name="Abouelleil A."/>
            <person name="Adekoya E."/>
            <person name="Ait-zahra M."/>
            <person name="Allen N."/>
            <person name="Allen T."/>
            <person name="An P."/>
            <person name="Anderson M."/>
            <person name="Anderson S."/>
            <person name="Arachchi H."/>
            <person name="Armbruster J."/>
            <person name="Bachantsang P."/>
            <person name="Baldwin J."/>
            <person name="Barry A."/>
            <person name="Bayul T."/>
            <person name="Blitshsteyn B."/>
            <person name="Bloom T."/>
            <person name="Blye J."/>
            <person name="Boguslavskiy L."/>
            <person name="Borowsky M."/>
            <person name="Boukhgalter B."/>
            <person name="Brunache A."/>
            <person name="Butler J."/>
            <person name="Calixte N."/>
            <person name="Calvo S."/>
            <person name="Camarata J."/>
            <person name="Campo K."/>
            <person name="Chang J."/>
            <person name="Cheshatsang Y."/>
            <person name="Citroen M."/>
            <person name="Collymore A."/>
            <person name="Considine T."/>
            <person name="Cook A."/>
            <person name="Cooke P."/>
            <person name="Corum B."/>
            <person name="Cuomo C."/>
            <person name="David R."/>
            <person name="Dawoe T."/>
            <person name="Degray S."/>
            <person name="Dodge S."/>
            <person name="Dooley K."/>
            <person name="Dorje P."/>
            <person name="Dorjee K."/>
            <person name="Dorris L."/>
            <person name="Duffey N."/>
            <person name="Dupes A."/>
            <person name="Elkins T."/>
            <person name="Engels R."/>
            <person name="Erickson J."/>
            <person name="Farina A."/>
            <person name="Faro S."/>
            <person name="Ferreira P."/>
            <person name="Fischer H."/>
            <person name="Fitzgerald M."/>
            <person name="Foley K."/>
            <person name="Gage D."/>
            <person name="Galagan J."/>
            <person name="Gearin G."/>
            <person name="Gnerre S."/>
            <person name="Gnirke A."/>
            <person name="Goyette A."/>
            <person name="Graham J."/>
            <person name="Grandbois E."/>
            <person name="Gyaltsen K."/>
            <person name="Hafez N."/>
            <person name="Hagopian D."/>
            <person name="Hagos B."/>
            <person name="Hall J."/>
            <person name="Hatcher B."/>
            <person name="Heller A."/>
            <person name="Higgins H."/>
            <person name="Honan T."/>
            <person name="Horn A."/>
            <person name="Houde N."/>
            <person name="Hughes L."/>
            <person name="Hulme W."/>
            <person name="Husby E."/>
            <person name="Iliev I."/>
            <person name="Jaffe D."/>
            <person name="Jones C."/>
            <person name="Kamal M."/>
            <person name="Kamat A."/>
            <person name="Kamvysselis M."/>
            <person name="Karlsson E."/>
            <person name="Kells C."/>
            <person name="Kieu A."/>
            <person name="Kisner P."/>
            <person name="Kodira C."/>
            <person name="Kulbokas E."/>
            <person name="Labutti K."/>
            <person name="Lama D."/>
            <person name="Landers T."/>
            <person name="Leger J."/>
            <person name="Levine S."/>
            <person name="Lewis D."/>
            <person name="Lewis T."/>
            <person name="Lindblad-toh K."/>
            <person name="Liu X."/>
            <person name="Lokyitsang T."/>
            <person name="Lokyitsang Y."/>
            <person name="Lucien O."/>
            <person name="Lui A."/>
            <person name="Ma L.J."/>
            <person name="Mabbitt R."/>
            <person name="Macdonald J."/>
            <person name="Maclean C."/>
            <person name="Major J."/>
            <person name="Manning J."/>
            <person name="Marabella R."/>
            <person name="Maru K."/>
            <person name="Matthews C."/>
            <person name="Mauceli E."/>
            <person name="Mccarthy M."/>
            <person name="Mcdonough S."/>
            <person name="Mcghee T."/>
            <person name="Meldrim J."/>
            <person name="Meneus L."/>
            <person name="Mesirov J."/>
            <person name="Mihalev A."/>
            <person name="Mihova T."/>
            <person name="Mikkelsen T."/>
            <person name="Mlenga V."/>
            <person name="Moru K."/>
            <person name="Mozes J."/>
            <person name="Mulrain L."/>
            <person name="Munson G."/>
            <person name="Naylor J."/>
            <person name="Newes C."/>
            <person name="Nguyen C."/>
            <person name="Nguyen N."/>
            <person name="Nguyen T."/>
            <person name="Nicol R."/>
            <person name="Nielsen C."/>
            <person name="Nizzari M."/>
            <person name="Norbu C."/>
            <person name="Norbu N."/>
            <person name="O'donnell P."/>
            <person name="Okoawo O."/>
            <person name="O'leary S."/>
            <person name="Omotosho B."/>
            <person name="O'neill K."/>
            <person name="Osman S."/>
            <person name="Parker S."/>
            <person name="Perrin D."/>
            <person name="Phunkhang P."/>
            <person name="Piqani B."/>
            <person name="Purcell S."/>
            <person name="Rachupka T."/>
            <person name="Ramasamy U."/>
            <person name="Rameau R."/>
            <person name="Ray V."/>
            <person name="Raymond C."/>
            <person name="Retta R."/>
            <person name="Richardson S."/>
            <person name="Rise C."/>
            <person name="Rodriguez J."/>
            <person name="Rogers J."/>
            <person name="Rogov P."/>
            <person name="Rutman M."/>
            <person name="Schupbach R."/>
            <person name="Seaman C."/>
            <person name="Settipalli S."/>
            <person name="Sharpe T."/>
            <person name="Sheridan J."/>
            <person name="Sherpa N."/>
            <person name="Shi J."/>
            <person name="Smirnov S."/>
            <person name="Smith C."/>
            <person name="Sougnez C."/>
            <person name="Spencer B."/>
            <person name="Stalker J."/>
            <person name="Stange-thomann N."/>
            <person name="Stavropoulos S."/>
            <person name="Stetson K."/>
            <person name="Stone C."/>
            <person name="Stone S."/>
            <person name="Stubbs M."/>
            <person name="Talamas J."/>
            <person name="Tchuinga P."/>
            <person name="Tenzing P."/>
            <person name="Tesfaye S."/>
            <person name="Theodore J."/>
            <person name="Thoulutsang Y."/>
            <person name="Topham K."/>
            <person name="Towey S."/>
            <person name="Tsamla T."/>
            <person name="Tsomo N."/>
            <person name="Vallee D."/>
            <person name="Vassiliev H."/>
            <person name="Venkataraman V."/>
            <person name="Vinson J."/>
            <person name="Vo A."/>
            <person name="Wade C."/>
            <person name="Wang S."/>
            <person name="Wangchuk T."/>
            <person name="Wangdi T."/>
            <person name="Whittaker C."/>
            <person name="Wilkinson J."/>
            <person name="Wu Y."/>
            <person name="Wyman D."/>
            <person name="Yadav S."/>
            <person name="Yang S."/>
            <person name="Yang X."/>
            <person name="Yeager S."/>
            <person name="Yee E."/>
            <person name="Young G."/>
            <person name="Zainoun J."/>
            <person name="Zembeck L."/>
            <person name="Zimmer A."/>
            <person name="Zody M."/>
            <person name="Lander E."/>
        </authorList>
    </citation>
    <scope>NUCLEOTIDE SEQUENCE [LARGE SCALE GENOMIC DNA]</scope>
</reference>
<dbReference type="Pfam" id="PF00884">
    <property type="entry name" value="Sulfatase"/>
    <property type="match status" value="1"/>
</dbReference>
<dbReference type="STRING" id="51511.ENSCSAVP00000006568"/>
<keyword evidence="5" id="KW-0106">Calcium</keyword>
<dbReference type="HOGENOM" id="CLU_006332_10_1_1"/>
<proteinExistence type="inferred from homology"/>
<evidence type="ECO:0000256" key="2">
    <source>
        <dbReference type="ARBA" id="ARBA00008779"/>
    </source>
</evidence>
<comment type="similarity">
    <text evidence="2">Belongs to the sulfatase family.</text>
</comment>
<evidence type="ECO:0000259" key="7">
    <source>
        <dbReference type="Pfam" id="PF00884"/>
    </source>
</evidence>
<dbReference type="GO" id="GO:0046872">
    <property type="term" value="F:metal ion binding"/>
    <property type="evidence" value="ECO:0007669"/>
    <property type="project" value="UniProtKB-KW"/>
</dbReference>
<dbReference type="InterPro" id="IPR024607">
    <property type="entry name" value="Sulfatase_CS"/>
</dbReference>
<evidence type="ECO:0000256" key="4">
    <source>
        <dbReference type="ARBA" id="ARBA00022801"/>
    </source>
</evidence>
<keyword evidence="3" id="KW-0479">Metal-binding</keyword>
<sequence length="513" mass="59433">RPHIVFVLADDFGYNDIGYHAREHCSQMYTPFLDSLAAKGVKLENYYVQPICSPTRGQLLTGRYQIHTGLAHGIIKAAQPYGLPLDNILLSQQLRKCGYKTNMVGKWHLGFFREEYLPWNRGFQNFFGFLNGGVNHYTRYHCEPKKTRRFCGYDMIDSRHGPINSTYGEYSTNLFVRKAKEMIDRHNKAKPMFLYLSLQAVHGPLQVPNQYLKRFKHIKDRNRKIYAGMVYAMDRGIRQLVKHLKRVRMWKDTIFIFSTDNGGQTTRGGNNWPLRGKKGTLWEGGIRAVGFVHGKPLQLNGPMVNHELLHVSDWYPTIMSATQCPLMVGTQNVDGYDQWDTIRKNKISKRTEILHNIDPLHKKLTIGSEYREGFDVSVRAAIRSGGWKLLTGYTGMNAWVVPPECKVTNITDGQVTDDFYTYPNSTTNIRLFKISEDPYERRELSQQYPEVVNLLLARLKEYNTSSLPVSYPRNDKKADPQLHGGFWLPWRGVGKKYKKKLQRKAHRHRNVNK</sequence>
<evidence type="ECO:0000313" key="8">
    <source>
        <dbReference type="Ensembl" id="ENSCSAVP00000006568.1"/>
    </source>
</evidence>
<keyword evidence="4" id="KW-0378">Hydrolase</keyword>
<comment type="cofactor">
    <cofactor evidence="1">
        <name>Ca(2+)</name>
        <dbReference type="ChEBI" id="CHEBI:29108"/>
    </cofactor>
</comment>
<dbReference type="eggNOG" id="KOG3867">
    <property type="taxonomic scope" value="Eukaryota"/>
</dbReference>
<evidence type="ECO:0000256" key="3">
    <source>
        <dbReference type="ARBA" id="ARBA00022723"/>
    </source>
</evidence>
<dbReference type="InParanoid" id="H2YML6"/>
<evidence type="ECO:0000256" key="1">
    <source>
        <dbReference type="ARBA" id="ARBA00001913"/>
    </source>
</evidence>
<dbReference type="GeneTree" id="ENSGT00940000166538"/>
<evidence type="ECO:0000256" key="5">
    <source>
        <dbReference type="ARBA" id="ARBA00022837"/>
    </source>
</evidence>
<dbReference type="PANTHER" id="PTHR10342">
    <property type="entry name" value="ARYLSULFATASE"/>
    <property type="match status" value="1"/>
</dbReference>
<dbReference type="InterPro" id="IPR017850">
    <property type="entry name" value="Alkaline_phosphatase_core_sf"/>
</dbReference>
<dbReference type="AlphaFoldDB" id="H2YML6"/>